<accession>A0A075X0M2</accession>
<organism evidence="1 2">
    <name type="scientific">Thermodesulfobacterium commune DSM 2178</name>
    <dbReference type="NCBI Taxonomy" id="289377"/>
    <lineage>
        <taxon>Bacteria</taxon>
        <taxon>Pseudomonadati</taxon>
        <taxon>Thermodesulfobacteriota</taxon>
        <taxon>Thermodesulfobacteria</taxon>
        <taxon>Thermodesulfobacteriales</taxon>
        <taxon>Thermodesulfobacteriaceae</taxon>
        <taxon>Thermodesulfobacterium</taxon>
    </lineage>
</organism>
<dbReference type="EMBL" id="CP008796">
    <property type="protein sequence ID" value="AIH04542.1"/>
    <property type="molecule type" value="Genomic_DNA"/>
</dbReference>
<name>A0A075X0M2_9BACT</name>
<dbReference type="STRING" id="289377.HL41_07510"/>
<sequence>MRVAVHITHEALYKIGGIGEVINNLCTSPSYLSYFDKTLLYGPLFEYLGSPSSRLGKDGIVFYSSKDNYDTGHFGIYFNPILEKYNIDVVYGKRRVVNELNPKNKATVDILLVDITHIKKEIVNFYKYLFWEKFGLASDRYEADWDYEQYFRIGLPFLDLINLLFPSAKELVFFGHEYMGMPALLSLELHPDYHPQKHKRIFYAHEVAPVRRLVENLGGGDISFYNILKKAKEENLSLEDVFGPQDDWYRTPLVKLAQRVDSVFAVGDWVVEEYLFLCPETEKQKVKLVYNGVSSDHIDFDRKEISKEKIGKWLSCYYGFVPDILITHVCRLVKSKGIWRDLILLNYLDELFVKHNLKGVYILLSSLVAQGRPPHEVEKMVKSYPWPFEHREGWPDLIGYEIEVYRWVETFNKTSKNLKALFINQVGFSNYKCPFMEKEDLETIDLRLASDLELGMSIYEPFGIAHIEVLPFGGLAVPSTSCGVYFFLEKTFEKDFKPFYGVDFISVGEKFSLSKLKNLTAEQRIGLEEFVLASKAEEIFAKIPKTRQEREILAKKAEEYKNKLSWERIVKEFLLENLKTL</sequence>
<dbReference type="RefSeq" id="WP_038062277.1">
    <property type="nucleotide sequence ID" value="NZ_CP008796.1"/>
</dbReference>
<evidence type="ECO:0008006" key="3">
    <source>
        <dbReference type="Google" id="ProtNLM"/>
    </source>
</evidence>
<dbReference type="eggNOG" id="COG0438">
    <property type="taxonomic scope" value="Bacteria"/>
</dbReference>
<reference evidence="1 2" key="1">
    <citation type="journal article" date="2015" name="Genome Announc.">
        <title>Genome Sequence of a Sulfate-Reducing Thermophilic Bacterium, Thermodesulfobacterium commune DSM 2178T (Phylum Thermodesulfobacteria).</title>
        <authorList>
            <person name="Bhatnagar S."/>
            <person name="Badger J.H."/>
            <person name="Madupu R."/>
            <person name="Khouri H.M."/>
            <person name="O'Connor E.M."/>
            <person name="Robb F.T."/>
            <person name="Ward N.L."/>
            <person name="Eisen J.A."/>
        </authorList>
    </citation>
    <scope>NUCLEOTIDE SEQUENCE [LARGE SCALE GENOMIC DNA]</scope>
    <source>
        <strain evidence="1 2">DSM 2178</strain>
    </source>
</reference>
<evidence type="ECO:0000313" key="1">
    <source>
        <dbReference type="EMBL" id="AIH04542.1"/>
    </source>
</evidence>
<protein>
    <recommendedName>
        <fullName evidence="3">Starch synthase catalytic domain-containing protein</fullName>
    </recommendedName>
</protein>
<proteinExistence type="predicted"/>
<gene>
    <name evidence="1" type="ORF">HL41_07510</name>
</gene>
<dbReference type="KEGG" id="tcm:HL41_07510"/>
<dbReference type="Gene3D" id="3.40.50.2000">
    <property type="entry name" value="Glycogen Phosphorylase B"/>
    <property type="match status" value="1"/>
</dbReference>
<evidence type="ECO:0000313" key="2">
    <source>
        <dbReference type="Proteomes" id="UP000028481"/>
    </source>
</evidence>
<dbReference type="OrthoDB" id="241367at2"/>
<dbReference type="Proteomes" id="UP000028481">
    <property type="component" value="Chromosome"/>
</dbReference>
<keyword evidence="2" id="KW-1185">Reference proteome</keyword>
<dbReference type="PaxDb" id="289377-HL41_07510"/>
<dbReference type="SUPFAM" id="SSF53756">
    <property type="entry name" value="UDP-Glycosyltransferase/glycogen phosphorylase"/>
    <property type="match status" value="1"/>
</dbReference>
<dbReference type="AlphaFoldDB" id="A0A075X0M2"/>
<dbReference type="HOGENOM" id="CLU_469226_0_0_0"/>